<feature type="domain" description="Ice-binding protein C-terminal" evidence="2">
    <location>
        <begin position="211"/>
        <end position="231"/>
    </location>
</feature>
<dbReference type="InterPro" id="IPR001322">
    <property type="entry name" value="Lamin_tail_dom"/>
</dbReference>
<accession>A0ABT7PQT8</accession>
<dbReference type="InterPro" id="IPR013424">
    <property type="entry name" value="Ice-binding_C"/>
</dbReference>
<proteinExistence type="predicted"/>
<dbReference type="Proteomes" id="UP001239462">
    <property type="component" value="Unassembled WGS sequence"/>
</dbReference>
<dbReference type="EMBL" id="JASZZN010000027">
    <property type="protein sequence ID" value="MDM4018869.1"/>
    <property type="molecule type" value="Genomic_DNA"/>
</dbReference>
<evidence type="ECO:0000313" key="3">
    <source>
        <dbReference type="EMBL" id="MDM4018869.1"/>
    </source>
</evidence>
<evidence type="ECO:0000313" key="4">
    <source>
        <dbReference type="Proteomes" id="UP001239462"/>
    </source>
</evidence>
<keyword evidence="4" id="KW-1185">Reference proteome</keyword>
<protein>
    <submittedName>
        <fullName evidence="3">Lamin tail domain-containing protein</fullName>
    </submittedName>
</protein>
<dbReference type="RefSeq" id="WP_289166863.1">
    <property type="nucleotide sequence ID" value="NZ_JASZZN010000027.1"/>
</dbReference>
<gene>
    <name evidence="3" type="ORF">QTN89_25675</name>
</gene>
<dbReference type="Pfam" id="PF00932">
    <property type="entry name" value="LTD"/>
    <property type="match status" value="1"/>
</dbReference>
<dbReference type="NCBIfam" id="TIGR02595">
    <property type="entry name" value="PEP_CTERM"/>
    <property type="match status" value="1"/>
</dbReference>
<evidence type="ECO:0000259" key="1">
    <source>
        <dbReference type="Pfam" id="PF00932"/>
    </source>
</evidence>
<reference evidence="3 4" key="1">
    <citation type="submission" date="2023-06" db="EMBL/GenBank/DDBJ databases">
        <title>Roseiconus lacunae JC819 isolated from Gulf of Mannar region, Tamil Nadu.</title>
        <authorList>
            <person name="Pk S."/>
            <person name="Ch S."/>
            <person name="Ch V.R."/>
        </authorList>
    </citation>
    <scope>NUCLEOTIDE SEQUENCE [LARGE SCALE GENOMIC DNA]</scope>
    <source>
        <strain evidence="3 4">JC819</strain>
    </source>
</reference>
<comment type="caution">
    <text evidence="3">The sequence shown here is derived from an EMBL/GenBank/DDBJ whole genome shotgun (WGS) entry which is preliminary data.</text>
</comment>
<feature type="domain" description="LTD" evidence="1">
    <location>
        <begin position="20"/>
        <end position="97"/>
    </location>
</feature>
<organism evidence="3 4">
    <name type="scientific">Roseiconus lacunae</name>
    <dbReference type="NCBI Taxonomy" id="2605694"/>
    <lineage>
        <taxon>Bacteria</taxon>
        <taxon>Pseudomonadati</taxon>
        <taxon>Planctomycetota</taxon>
        <taxon>Planctomycetia</taxon>
        <taxon>Pirellulales</taxon>
        <taxon>Pirellulaceae</taxon>
        <taxon>Roseiconus</taxon>
    </lineage>
</organism>
<evidence type="ECO:0000259" key="2">
    <source>
        <dbReference type="Pfam" id="PF07589"/>
    </source>
</evidence>
<sequence>MKIVVVLFAISLGMGNLTSDAGLIITEVMARPESGNVEHQYLEIYNRGSTAIDLQDYELLDPDFDEYFGSLSGVLAPEETIVLYNEDLQSFSDFNWQDQLASPVVGIRSLGVKWLSIVDDFFLRRSIQLREIAAPVAPADRDVFTLPSVGDTSEGWLALREGVSYTLTNLDSTEPSNFEYSDLYFGYYESSELAGIGTPGFQVFPTNSVVTPEPSSLLIFAVGSVVIFTRRSRPS</sequence>
<dbReference type="Pfam" id="PF07589">
    <property type="entry name" value="PEP-CTERM"/>
    <property type="match status" value="1"/>
</dbReference>
<name>A0ABT7PQT8_9BACT</name>